<accession>A0A2A5WFM4</accession>
<comment type="caution">
    <text evidence="1">The sequence shown here is derived from an EMBL/GenBank/DDBJ whole genome shotgun (WGS) entry which is preliminary data.</text>
</comment>
<sequence>MALENLIKLEDELLSAEGSISSVILGDSGGTITGKIKVSIYGSVYVNYELSMNPKTPGQGAMVGNASAIDDEGVSNTAALQGVWKRTGHVMKIYCIDDISDGMIHLAVVSIDFRDDSIKVDFSRIAS</sequence>
<evidence type="ECO:0000313" key="1">
    <source>
        <dbReference type="EMBL" id="PDH35191.1"/>
    </source>
</evidence>
<gene>
    <name evidence="1" type="ORF">CNF02_00230</name>
</gene>
<reference evidence="1 2" key="1">
    <citation type="submission" date="2017-08" db="EMBL/GenBank/DDBJ databases">
        <title>Fine stratification of microbial communities through a metagenomic profile of the photic zone.</title>
        <authorList>
            <person name="Haro-Moreno J.M."/>
            <person name="Lopez-Perez M."/>
            <person name="De La Torre J."/>
            <person name="Picazo A."/>
            <person name="Camacho A."/>
            <person name="Rodriguez-Valera F."/>
        </authorList>
    </citation>
    <scope>NUCLEOTIDE SEQUENCE [LARGE SCALE GENOMIC DNA]</scope>
    <source>
        <strain evidence="1">MED-G28</strain>
    </source>
</reference>
<dbReference type="EMBL" id="NTJZ01000001">
    <property type="protein sequence ID" value="PDH35191.1"/>
    <property type="molecule type" value="Genomic_DNA"/>
</dbReference>
<organism evidence="1 2">
    <name type="scientific">OM182 bacterium MED-G28</name>
    <dbReference type="NCBI Taxonomy" id="1986256"/>
    <lineage>
        <taxon>Bacteria</taxon>
        <taxon>Pseudomonadati</taxon>
        <taxon>Pseudomonadota</taxon>
        <taxon>Gammaproteobacteria</taxon>
        <taxon>OMG group</taxon>
        <taxon>OM182 clade</taxon>
    </lineage>
</organism>
<dbReference type="Proteomes" id="UP000219329">
    <property type="component" value="Unassembled WGS sequence"/>
</dbReference>
<name>A0A2A5WFM4_9GAMM</name>
<evidence type="ECO:0000313" key="2">
    <source>
        <dbReference type="Proteomes" id="UP000219329"/>
    </source>
</evidence>
<proteinExistence type="predicted"/>
<dbReference type="AlphaFoldDB" id="A0A2A5WFM4"/>
<protein>
    <submittedName>
        <fullName evidence="1">Uncharacterized protein</fullName>
    </submittedName>
</protein>